<sequence>MLKISPAILIDDVKEAISKIETIEDVLDRHLKKHTDHIQIDIVDGIFAGNITIVPEALRDVDTSLYLDFQLMVREPVDWVERCVNPSTDRIIGHIEQMSDQVEFVKKVQSLGCKVGLALDIKTPVYMIDPTILTNLDTVLVLSVPAGFGGQTFDKRAINKIKQLDEIRARDDTPYTICDDGGITFEYIDDLRLAGVDEVAIGEKIYKGDLRENIENFIKRAYDRR</sequence>
<evidence type="ECO:0000256" key="1">
    <source>
        <dbReference type="ARBA" id="ARBA00022723"/>
    </source>
</evidence>
<dbReference type="GO" id="GO:0005975">
    <property type="term" value="P:carbohydrate metabolic process"/>
    <property type="evidence" value="ECO:0007669"/>
    <property type="project" value="InterPro"/>
</dbReference>
<evidence type="ECO:0008006" key="5">
    <source>
        <dbReference type="Google" id="ProtNLM"/>
    </source>
</evidence>
<dbReference type="Gene3D" id="3.20.20.70">
    <property type="entry name" value="Aldolase class I"/>
    <property type="match status" value="1"/>
</dbReference>
<evidence type="ECO:0000313" key="3">
    <source>
        <dbReference type="EMBL" id="OGM61322.1"/>
    </source>
</evidence>
<organism evidence="3 4">
    <name type="scientific">Candidatus Woesebacteria bacterium RIFCSPLOWO2_01_FULL_39_21</name>
    <dbReference type="NCBI Taxonomy" id="1802519"/>
    <lineage>
        <taxon>Bacteria</taxon>
        <taxon>Candidatus Woeseibacteriota</taxon>
    </lineage>
</organism>
<proteinExistence type="predicted"/>
<dbReference type="EMBL" id="MGHF01000043">
    <property type="protein sequence ID" value="OGM61322.1"/>
    <property type="molecule type" value="Genomic_DNA"/>
</dbReference>
<keyword evidence="2" id="KW-0413">Isomerase</keyword>
<dbReference type="GO" id="GO:0046872">
    <property type="term" value="F:metal ion binding"/>
    <property type="evidence" value="ECO:0007669"/>
    <property type="project" value="UniProtKB-KW"/>
</dbReference>
<name>A0A1F8BBA0_9BACT</name>
<dbReference type="Pfam" id="PF00834">
    <property type="entry name" value="Ribul_P_3_epim"/>
    <property type="match status" value="1"/>
</dbReference>
<keyword evidence="1" id="KW-0479">Metal-binding</keyword>
<comment type="caution">
    <text evidence="3">The sequence shown here is derived from an EMBL/GenBank/DDBJ whole genome shotgun (WGS) entry which is preliminary data.</text>
</comment>
<dbReference type="Proteomes" id="UP000177082">
    <property type="component" value="Unassembled WGS sequence"/>
</dbReference>
<reference evidence="3 4" key="1">
    <citation type="journal article" date="2016" name="Nat. Commun.">
        <title>Thousands of microbial genomes shed light on interconnected biogeochemical processes in an aquifer system.</title>
        <authorList>
            <person name="Anantharaman K."/>
            <person name="Brown C.T."/>
            <person name="Hug L.A."/>
            <person name="Sharon I."/>
            <person name="Castelle C.J."/>
            <person name="Probst A.J."/>
            <person name="Thomas B.C."/>
            <person name="Singh A."/>
            <person name="Wilkins M.J."/>
            <person name="Karaoz U."/>
            <person name="Brodie E.L."/>
            <person name="Williams K.H."/>
            <person name="Hubbard S.S."/>
            <person name="Banfield J.F."/>
        </authorList>
    </citation>
    <scope>NUCLEOTIDE SEQUENCE [LARGE SCALE GENOMIC DNA]</scope>
</reference>
<dbReference type="InterPro" id="IPR011060">
    <property type="entry name" value="RibuloseP-bd_barrel"/>
</dbReference>
<evidence type="ECO:0000313" key="4">
    <source>
        <dbReference type="Proteomes" id="UP000177082"/>
    </source>
</evidence>
<dbReference type="SUPFAM" id="SSF51366">
    <property type="entry name" value="Ribulose-phoshate binding barrel"/>
    <property type="match status" value="1"/>
</dbReference>
<dbReference type="AlphaFoldDB" id="A0A1F8BBA0"/>
<protein>
    <recommendedName>
        <fullName evidence="5">Ribulose-phosphate 3-epimerase</fullName>
    </recommendedName>
</protein>
<gene>
    <name evidence="3" type="ORF">A2961_02215</name>
</gene>
<dbReference type="STRING" id="1802519.A2961_02215"/>
<dbReference type="InterPro" id="IPR013785">
    <property type="entry name" value="Aldolase_TIM"/>
</dbReference>
<dbReference type="InterPro" id="IPR000056">
    <property type="entry name" value="Ribul_P_3_epim-like"/>
</dbReference>
<evidence type="ECO:0000256" key="2">
    <source>
        <dbReference type="ARBA" id="ARBA00023235"/>
    </source>
</evidence>
<dbReference type="GO" id="GO:0016857">
    <property type="term" value="F:racemase and epimerase activity, acting on carbohydrates and derivatives"/>
    <property type="evidence" value="ECO:0007669"/>
    <property type="project" value="InterPro"/>
</dbReference>
<dbReference type="PANTHER" id="PTHR11749">
    <property type="entry name" value="RIBULOSE-5-PHOSPHATE-3-EPIMERASE"/>
    <property type="match status" value="1"/>
</dbReference>
<accession>A0A1F8BBA0</accession>